<proteinExistence type="predicted"/>
<keyword evidence="1" id="KW-0472">Membrane</keyword>
<reference evidence="2 3" key="1">
    <citation type="submission" date="2018-08" db="EMBL/GenBank/DDBJ databases">
        <title>Fibrisoma montanum sp. nov., isolated from Danxia mountain soil.</title>
        <authorList>
            <person name="Huang Y."/>
        </authorList>
    </citation>
    <scope>NUCLEOTIDE SEQUENCE [LARGE SCALE GENOMIC DNA]</scope>
    <source>
        <strain evidence="2 3">HYT19</strain>
    </source>
</reference>
<comment type="caution">
    <text evidence="2">The sequence shown here is derived from an EMBL/GenBank/DDBJ whole genome shotgun (WGS) entry which is preliminary data.</text>
</comment>
<gene>
    <name evidence="2" type="ORF">DYU11_02475</name>
</gene>
<dbReference type="OrthoDB" id="762648at2"/>
<evidence type="ECO:0000313" key="2">
    <source>
        <dbReference type="EMBL" id="RIV27197.1"/>
    </source>
</evidence>
<name>A0A418MIF5_9BACT</name>
<keyword evidence="1" id="KW-1133">Transmembrane helix</keyword>
<accession>A0A418MIF5</accession>
<keyword evidence="3" id="KW-1185">Reference proteome</keyword>
<dbReference type="EMBL" id="QXED01000001">
    <property type="protein sequence ID" value="RIV27197.1"/>
    <property type="molecule type" value="Genomic_DNA"/>
</dbReference>
<dbReference type="AlphaFoldDB" id="A0A418MIF5"/>
<protein>
    <submittedName>
        <fullName evidence="2">Uncharacterized protein</fullName>
    </submittedName>
</protein>
<keyword evidence="1" id="KW-0812">Transmembrane</keyword>
<evidence type="ECO:0000256" key="1">
    <source>
        <dbReference type="SAM" id="Phobius"/>
    </source>
</evidence>
<organism evidence="2 3">
    <name type="scientific">Fibrisoma montanum</name>
    <dbReference type="NCBI Taxonomy" id="2305895"/>
    <lineage>
        <taxon>Bacteria</taxon>
        <taxon>Pseudomonadati</taxon>
        <taxon>Bacteroidota</taxon>
        <taxon>Cytophagia</taxon>
        <taxon>Cytophagales</taxon>
        <taxon>Spirosomataceae</taxon>
        <taxon>Fibrisoma</taxon>
    </lineage>
</organism>
<dbReference type="RefSeq" id="WP_119666049.1">
    <property type="nucleotide sequence ID" value="NZ_QXED01000001.1"/>
</dbReference>
<dbReference type="Proteomes" id="UP000283523">
    <property type="component" value="Unassembled WGS sequence"/>
</dbReference>
<dbReference type="Gene3D" id="3.30.450.290">
    <property type="match status" value="1"/>
</dbReference>
<sequence length="190" mass="21792">MTTDQHIESKKKTPKTRLGLNPIVVLYGVIILLVVGIGYLFYRNWQLTKQLENERTTLLSTAWQNQIVNDRQQLTFAMKTFVWAVRNAMLQNKPGEINEYFNTLVRNEGVREVLLVDQTGKVTISTNKKNQGIKFASRFPAYLLNQQDVYFNNKIPYELSAPVTGPNQRLGTLVMFYKPTPVLPNSVETP</sequence>
<feature type="transmembrane region" description="Helical" evidence="1">
    <location>
        <begin position="20"/>
        <end position="42"/>
    </location>
</feature>
<evidence type="ECO:0000313" key="3">
    <source>
        <dbReference type="Proteomes" id="UP000283523"/>
    </source>
</evidence>